<dbReference type="Proteomes" id="UP000095287">
    <property type="component" value="Unplaced"/>
</dbReference>
<keyword evidence="1" id="KW-0812">Transmembrane</keyword>
<evidence type="ECO:0000256" key="1">
    <source>
        <dbReference type="SAM" id="Phobius"/>
    </source>
</evidence>
<keyword evidence="1" id="KW-0472">Membrane</keyword>
<feature type="transmembrane region" description="Helical" evidence="1">
    <location>
        <begin position="60"/>
        <end position="88"/>
    </location>
</feature>
<keyword evidence="2" id="KW-1185">Reference proteome</keyword>
<dbReference type="AlphaFoldDB" id="A0A1I7Y3E6"/>
<proteinExistence type="predicted"/>
<keyword evidence="1" id="KW-1133">Transmembrane helix</keyword>
<reference evidence="3" key="1">
    <citation type="submission" date="2016-11" db="UniProtKB">
        <authorList>
            <consortium name="WormBaseParasite"/>
        </authorList>
    </citation>
    <scope>IDENTIFICATION</scope>
</reference>
<evidence type="ECO:0000313" key="2">
    <source>
        <dbReference type="Proteomes" id="UP000095287"/>
    </source>
</evidence>
<protein>
    <submittedName>
        <fullName evidence="3">BRICHOS domain-containing protein</fullName>
    </submittedName>
</protein>
<organism evidence="2 3">
    <name type="scientific">Steinernema glaseri</name>
    <dbReference type="NCBI Taxonomy" id="37863"/>
    <lineage>
        <taxon>Eukaryota</taxon>
        <taxon>Metazoa</taxon>
        <taxon>Ecdysozoa</taxon>
        <taxon>Nematoda</taxon>
        <taxon>Chromadorea</taxon>
        <taxon>Rhabditida</taxon>
        <taxon>Tylenchina</taxon>
        <taxon>Panagrolaimomorpha</taxon>
        <taxon>Strongyloidoidea</taxon>
        <taxon>Steinernematidae</taxon>
        <taxon>Steinernema</taxon>
    </lineage>
</organism>
<dbReference type="WBParaSite" id="L893_g12261.t1">
    <property type="protein sequence ID" value="L893_g12261.t1"/>
    <property type="gene ID" value="L893_g12261"/>
</dbReference>
<name>A0A1I7Y3E6_9BILA</name>
<sequence length="295" mass="33526">MRSHEFVRERCATHRLGRMEGTPSGCVALSTTRDITPTRQGVCHPRKGESMQSASSPGHINACTATVIALIIACASSLATLLLANYLYTGISCNSRHPKHYDAPQKRTVFDRNGRWDGSERMIIAEKNITVVRAHSSDRCYIVPLRLATDEKQLKQHVELIEEITSTTIFEKLAGVDAVNFCHDHRVFFMTDPPTKQSSRRHKRVAIDRNVDPQKLKYEERAPRCMDILLDCAGGKIGEVHSCFTWINGVMSMDRECLSETEFKVTLQKPKGRIIKIQKEQWDICKERRKEGLRC</sequence>
<accession>A0A1I7Y3E6</accession>
<evidence type="ECO:0000313" key="3">
    <source>
        <dbReference type="WBParaSite" id="L893_g12261.t1"/>
    </source>
</evidence>